<evidence type="ECO:0000313" key="1">
    <source>
        <dbReference type="EMBL" id="KAG5682274.1"/>
    </source>
</evidence>
<dbReference type="AlphaFoldDB" id="A0A9J6CJ74"/>
<protein>
    <submittedName>
        <fullName evidence="1">Uncharacterized protein</fullName>
    </submittedName>
</protein>
<organism evidence="1 2">
    <name type="scientific">Polypedilum vanderplanki</name>
    <name type="common">Sleeping chironomid midge</name>
    <dbReference type="NCBI Taxonomy" id="319348"/>
    <lineage>
        <taxon>Eukaryota</taxon>
        <taxon>Metazoa</taxon>
        <taxon>Ecdysozoa</taxon>
        <taxon>Arthropoda</taxon>
        <taxon>Hexapoda</taxon>
        <taxon>Insecta</taxon>
        <taxon>Pterygota</taxon>
        <taxon>Neoptera</taxon>
        <taxon>Endopterygota</taxon>
        <taxon>Diptera</taxon>
        <taxon>Nematocera</taxon>
        <taxon>Chironomoidea</taxon>
        <taxon>Chironomidae</taxon>
        <taxon>Chironominae</taxon>
        <taxon>Polypedilum</taxon>
        <taxon>Polypedilum</taxon>
    </lineage>
</organism>
<dbReference type="EMBL" id="JADBJN010000001">
    <property type="protein sequence ID" value="KAG5682274.1"/>
    <property type="molecule type" value="Genomic_DNA"/>
</dbReference>
<gene>
    <name evidence="1" type="ORF">PVAND_011638</name>
</gene>
<name>A0A9J6CJ74_POLVA</name>
<evidence type="ECO:0000313" key="2">
    <source>
        <dbReference type="Proteomes" id="UP001107558"/>
    </source>
</evidence>
<reference evidence="1" key="1">
    <citation type="submission" date="2021-03" db="EMBL/GenBank/DDBJ databases">
        <title>Chromosome level genome of the anhydrobiotic midge Polypedilum vanderplanki.</title>
        <authorList>
            <person name="Yoshida Y."/>
            <person name="Kikawada T."/>
            <person name="Gusev O."/>
        </authorList>
    </citation>
    <scope>NUCLEOTIDE SEQUENCE</scope>
    <source>
        <strain evidence="1">NIAS01</strain>
        <tissue evidence="1">Whole body or cell culture</tissue>
    </source>
</reference>
<comment type="caution">
    <text evidence="1">The sequence shown here is derived from an EMBL/GenBank/DDBJ whole genome shotgun (WGS) entry which is preliminary data.</text>
</comment>
<dbReference type="Proteomes" id="UP001107558">
    <property type="component" value="Chromosome 1"/>
</dbReference>
<proteinExistence type="predicted"/>
<keyword evidence="2" id="KW-1185">Reference proteome</keyword>
<accession>A0A9J6CJ74</accession>
<sequence length="69" mass="8237">MKTIDGDEYSNKLQKFSDITVQCLFYPSNDRVTETEIEFLSLIEVFTENNYFVWKSRSVKINFHSTFEI</sequence>